<dbReference type="Proteomes" id="UP000681967">
    <property type="component" value="Unassembled WGS sequence"/>
</dbReference>
<protein>
    <submittedName>
        <fullName evidence="1">Uncharacterized protein</fullName>
    </submittedName>
</protein>
<reference evidence="1" key="1">
    <citation type="submission" date="2021-02" db="EMBL/GenBank/DDBJ databases">
        <authorList>
            <person name="Nowell W R."/>
        </authorList>
    </citation>
    <scope>NUCLEOTIDE SEQUENCE</scope>
</reference>
<accession>A0A8S3ETG5</accession>
<dbReference type="EMBL" id="CAJOBH010234500">
    <property type="protein sequence ID" value="CAF5084720.1"/>
    <property type="molecule type" value="Genomic_DNA"/>
</dbReference>
<proteinExistence type="predicted"/>
<feature type="non-terminal residue" evidence="1">
    <location>
        <position position="1"/>
    </location>
</feature>
<evidence type="ECO:0000313" key="1">
    <source>
        <dbReference type="EMBL" id="CAF5084720.1"/>
    </source>
</evidence>
<organism evidence="1 2">
    <name type="scientific">Rotaria magnacalcarata</name>
    <dbReference type="NCBI Taxonomy" id="392030"/>
    <lineage>
        <taxon>Eukaryota</taxon>
        <taxon>Metazoa</taxon>
        <taxon>Spiralia</taxon>
        <taxon>Gnathifera</taxon>
        <taxon>Rotifera</taxon>
        <taxon>Eurotatoria</taxon>
        <taxon>Bdelloidea</taxon>
        <taxon>Philodinida</taxon>
        <taxon>Philodinidae</taxon>
        <taxon>Rotaria</taxon>
    </lineage>
</organism>
<dbReference type="AlphaFoldDB" id="A0A8S3ETG5"/>
<evidence type="ECO:0000313" key="2">
    <source>
        <dbReference type="Proteomes" id="UP000681967"/>
    </source>
</evidence>
<sequence length="46" mass="5241">PSSAVEADPYVESLGSPPWLAPTFNLTYELSQFAIYFQVNAFDFYF</sequence>
<comment type="caution">
    <text evidence="1">The sequence shown here is derived from an EMBL/GenBank/DDBJ whole genome shotgun (WGS) entry which is preliminary data.</text>
</comment>
<name>A0A8S3ETG5_9BILA</name>
<gene>
    <name evidence="1" type="ORF">BYL167_LOCUS62375</name>
</gene>